<feature type="region of interest" description="Disordered" evidence="1">
    <location>
        <begin position="510"/>
        <end position="579"/>
    </location>
</feature>
<proteinExistence type="predicted"/>
<sequence>MAPKRKKPGRKKKTVASSETSRQFLNKRERLLRRFYEPLVLLHTLGDVGGSRTNPASSSSSPSPTDNSNNSDIRGFRRGFLDELAYVCDYDTGADTVTAIGLESASHGCVFWVASNTPPAAKLIPFLKILLQTLRRAAIASVPYEKDAEDIAKLCITFGARRIKRYRSLLSRELEGCAEYFETNKESLQDLEQWLRRFCTPDPNDLVSICQFAFETGNSQEKQLLYQLSQEPSYRTNKDAIHHKFSKLHHYISRLAQHIHAANTLVSTAPNLTHLLDSYSIRAIPTPSRAEWLPPIDEAAVRNKTLLDKVLVRMLPAKSPELGFYQQELRRMDETTQLSYRFLRPYTDPTIRPRVHAEIQVLEHFYSKGLCFEGSDRYIACSKPACYCCRLYFRHHPGNFEEPVSGGKIYLNWRPPDVSVITEFGGVDANANPAQGDNDKQNQTLQRDILNAMIRDIRKDALREIIGKQDLSTYAGSASTAAERWPSTGVERKWNGVTGGERDGLAIDAFPFPPAKGPSSTIASQPQFNKRHDSCSTATAPFSAGSMDSSLASVPGSFNSDEDVEEEDFDDDGGVPLYG</sequence>
<feature type="compositionally biased region" description="Acidic residues" evidence="1">
    <location>
        <begin position="560"/>
        <end position="573"/>
    </location>
</feature>
<dbReference type="Pfam" id="PF14441">
    <property type="entry name" value="OTT_1508_deam"/>
    <property type="match status" value="1"/>
</dbReference>
<dbReference type="PANTHER" id="PTHR42037">
    <property type="match status" value="1"/>
</dbReference>
<dbReference type="STRING" id="1447875.A0A2B7XQK9"/>
<protein>
    <submittedName>
        <fullName evidence="2">Uncharacterized protein</fullName>
    </submittedName>
</protein>
<dbReference type="InterPro" id="IPR027796">
    <property type="entry name" value="OTT_1508_deam-like"/>
</dbReference>
<comment type="caution">
    <text evidence="2">The sequence shown here is derived from an EMBL/GenBank/DDBJ whole genome shotgun (WGS) entry which is preliminary data.</text>
</comment>
<evidence type="ECO:0000313" key="2">
    <source>
        <dbReference type="EMBL" id="PGH11239.1"/>
    </source>
</evidence>
<dbReference type="Proteomes" id="UP000223968">
    <property type="component" value="Unassembled WGS sequence"/>
</dbReference>
<name>A0A2B7XQK9_9EURO</name>
<dbReference type="OrthoDB" id="4851849at2759"/>
<feature type="region of interest" description="Disordered" evidence="1">
    <location>
        <begin position="1"/>
        <end position="22"/>
    </location>
</feature>
<accession>A0A2B7XQK9</accession>
<evidence type="ECO:0000256" key="1">
    <source>
        <dbReference type="SAM" id="MobiDB-lite"/>
    </source>
</evidence>
<feature type="compositionally biased region" description="Polar residues" evidence="1">
    <location>
        <begin position="518"/>
        <end position="528"/>
    </location>
</feature>
<feature type="compositionally biased region" description="Polar residues" evidence="1">
    <location>
        <begin position="535"/>
        <end position="559"/>
    </location>
</feature>
<feature type="region of interest" description="Disordered" evidence="1">
    <location>
        <begin position="477"/>
        <end position="498"/>
    </location>
</feature>
<feature type="compositionally biased region" description="Basic residues" evidence="1">
    <location>
        <begin position="1"/>
        <end position="14"/>
    </location>
</feature>
<feature type="region of interest" description="Disordered" evidence="1">
    <location>
        <begin position="50"/>
        <end position="72"/>
    </location>
</feature>
<dbReference type="EMBL" id="PDNB01000075">
    <property type="protein sequence ID" value="PGH11239.1"/>
    <property type="molecule type" value="Genomic_DNA"/>
</dbReference>
<gene>
    <name evidence="2" type="ORF">AJ79_04970</name>
</gene>
<reference evidence="2 3" key="1">
    <citation type="submission" date="2017-10" db="EMBL/GenBank/DDBJ databases">
        <title>Comparative genomics in systemic dimorphic fungi from Ajellomycetaceae.</title>
        <authorList>
            <person name="Munoz J.F."/>
            <person name="Mcewen J.G."/>
            <person name="Clay O.K."/>
            <person name="Cuomo C.A."/>
        </authorList>
    </citation>
    <scope>NUCLEOTIDE SEQUENCE [LARGE SCALE GENOMIC DNA]</scope>
    <source>
        <strain evidence="2 3">UAMH5409</strain>
    </source>
</reference>
<evidence type="ECO:0000313" key="3">
    <source>
        <dbReference type="Proteomes" id="UP000223968"/>
    </source>
</evidence>
<feature type="compositionally biased region" description="Low complexity" evidence="1">
    <location>
        <begin position="51"/>
        <end position="72"/>
    </location>
</feature>
<dbReference type="AlphaFoldDB" id="A0A2B7XQK9"/>
<dbReference type="PANTHER" id="PTHR42037:SF1">
    <property type="match status" value="1"/>
</dbReference>
<keyword evidence="3" id="KW-1185">Reference proteome</keyword>
<organism evidence="2 3">
    <name type="scientific">Helicocarpus griseus UAMH5409</name>
    <dbReference type="NCBI Taxonomy" id="1447875"/>
    <lineage>
        <taxon>Eukaryota</taxon>
        <taxon>Fungi</taxon>
        <taxon>Dikarya</taxon>
        <taxon>Ascomycota</taxon>
        <taxon>Pezizomycotina</taxon>
        <taxon>Eurotiomycetes</taxon>
        <taxon>Eurotiomycetidae</taxon>
        <taxon>Onygenales</taxon>
        <taxon>Ajellomycetaceae</taxon>
        <taxon>Helicocarpus</taxon>
    </lineage>
</organism>